<name>D7EAA0_METEZ</name>
<accession>D7EAA0</accession>
<dbReference type="AlphaFoldDB" id="D7EAA0"/>
<dbReference type="GeneID" id="9347600"/>
<dbReference type="Proteomes" id="UP000000391">
    <property type="component" value="Chromosome"/>
</dbReference>
<evidence type="ECO:0000313" key="2">
    <source>
        <dbReference type="Proteomes" id="UP000000391"/>
    </source>
</evidence>
<reference evidence="1 2" key="1">
    <citation type="submission" date="2010-06" db="EMBL/GenBank/DDBJ databases">
        <title>Complete sequence chromosome of Methanohalobium evestigatum Z-7303.</title>
        <authorList>
            <consortium name="US DOE Joint Genome Institute"/>
            <person name="Lucas S."/>
            <person name="Copeland A."/>
            <person name="Lapidus A."/>
            <person name="Cheng J.-F."/>
            <person name="Bruce D."/>
            <person name="Goodwin L."/>
            <person name="Pitluck S."/>
            <person name="Saunders E."/>
            <person name="Detter J.C."/>
            <person name="Han C."/>
            <person name="Tapia R."/>
            <person name="Land M."/>
            <person name="Hauser L."/>
            <person name="Kyrpides N."/>
            <person name="Mikhailova N."/>
            <person name="Sieprawska-Lupa M."/>
            <person name="Whitman W.B."/>
            <person name="Anderson I."/>
            <person name="Woyke T."/>
        </authorList>
    </citation>
    <scope>NUCLEOTIDE SEQUENCE [LARGE SCALE GENOMIC DNA]</scope>
    <source>
        <strain evidence="2">ATCC BAA-1072 / DSM 3721 / NBRC 107634 / OCM 161 / Z-7303</strain>
    </source>
</reference>
<gene>
    <name evidence="1" type="ordered locus">Metev_1941</name>
</gene>
<dbReference type="EMBL" id="CP002069">
    <property type="protein sequence ID" value="ADI74771.1"/>
    <property type="molecule type" value="Genomic_DNA"/>
</dbReference>
<evidence type="ECO:0000313" key="1">
    <source>
        <dbReference type="EMBL" id="ADI74771.1"/>
    </source>
</evidence>
<dbReference type="RefSeq" id="WP_013195336.1">
    <property type="nucleotide sequence ID" value="NC_014253.1"/>
</dbReference>
<protein>
    <submittedName>
        <fullName evidence="1">Uncharacterized protein</fullName>
    </submittedName>
</protein>
<proteinExistence type="predicted"/>
<sequence>MKTYLMIWYNSDGGATPSEIKNRLMSLGFQPIQGPYDYVYDWGDNVDVYEILEFGDKVHLSLQDMGVIFKLETSEGYH</sequence>
<keyword evidence="2" id="KW-1185">Reference proteome</keyword>
<dbReference type="KEGG" id="mev:Metev_1941"/>
<organism evidence="1 2">
    <name type="scientific">Methanohalobium evestigatum (strain ATCC BAA-1072 / DSM 3721 / NBRC 107634 / OCM 161 / Z-7303)</name>
    <dbReference type="NCBI Taxonomy" id="644295"/>
    <lineage>
        <taxon>Archaea</taxon>
        <taxon>Methanobacteriati</taxon>
        <taxon>Methanobacteriota</taxon>
        <taxon>Stenosarchaea group</taxon>
        <taxon>Methanomicrobia</taxon>
        <taxon>Methanosarcinales</taxon>
        <taxon>Methanosarcinaceae</taxon>
        <taxon>Methanohalobium</taxon>
    </lineage>
</organism>
<dbReference type="HOGENOM" id="CLU_2629483_0_0_2"/>
<dbReference type="OrthoDB" id="129677at2157"/>
<dbReference type="STRING" id="644295.Metev_1941"/>